<dbReference type="PANTHER" id="PTHR42935">
    <property type="entry name" value="SLR0930 PROTEIN"/>
    <property type="match status" value="1"/>
</dbReference>
<dbReference type="AlphaFoldDB" id="A0A537LGV4"/>
<reference evidence="1 2" key="1">
    <citation type="journal article" date="2019" name="Nat. Microbiol.">
        <title>Mediterranean grassland soil C-N compound turnover is dependent on rainfall and depth, and is mediated by genomically divergent microorganisms.</title>
        <authorList>
            <person name="Diamond S."/>
            <person name="Andeer P.F."/>
            <person name="Li Z."/>
            <person name="Crits-Christoph A."/>
            <person name="Burstein D."/>
            <person name="Anantharaman K."/>
            <person name="Lane K.R."/>
            <person name="Thomas B.C."/>
            <person name="Pan C."/>
            <person name="Northen T.R."/>
            <person name="Banfield J.F."/>
        </authorList>
    </citation>
    <scope>NUCLEOTIDE SEQUENCE [LARGE SCALE GENOMIC DNA]</scope>
    <source>
        <strain evidence="1">NP_5</strain>
    </source>
</reference>
<dbReference type="InterPro" id="IPR027417">
    <property type="entry name" value="P-loop_NTPase"/>
</dbReference>
<comment type="caution">
    <text evidence="1">The sequence shown here is derived from an EMBL/GenBank/DDBJ whole genome shotgun (WGS) entry which is preliminary data.</text>
</comment>
<dbReference type="EMBL" id="VBAM01000497">
    <property type="protein sequence ID" value="TMJ07243.1"/>
    <property type="molecule type" value="Genomic_DNA"/>
</dbReference>
<dbReference type="Pfam" id="PF05673">
    <property type="entry name" value="DUF815"/>
    <property type="match status" value="1"/>
</dbReference>
<organism evidence="1 2">
    <name type="scientific">Candidatus Segetimicrobium genomatis</name>
    <dbReference type="NCBI Taxonomy" id="2569760"/>
    <lineage>
        <taxon>Bacteria</taxon>
        <taxon>Bacillati</taxon>
        <taxon>Candidatus Sysuimicrobiota</taxon>
        <taxon>Candidatus Sysuimicrobiia</taxon>
        <taxon>Candidatus Sysuimicrobiales</taxon>
        <taxon>Candidatus Segetimicrobiaceae</taxon>
        <taxon>Candidatus Segetimicrobium</taxon>
    </lineage>
</organism>
<proteinExistence type="predicted"/>
<evidence type="ECO:0000313" key="1">
    <source>
        <dbReference type="EMBL" id="TMJ07243.1"/>
    </source>
</evidence>
<name>A0A537LGV4_9BACT</name>
<sequence>MRGVLDDAAGRWWLDLVEALASHAPSPARVAEAYARFFTLLSAEAEFAGEPLVGDAWQHHLLGRLLEDENPLSLKADRAGRSAIGPALLAQTRADLGALERCHRVGGTAIARAVARLTRTPPASWEGFRPLSASDPGSARRQMMVRFAATRDWPGLIPHLADYYAEHGVGLFARFRAFRWIRDAAGGGHLEGVAYPDPVRLADLVGYEVERRPAVDNTRQFVANFPANNVLLYGDRGTGKSSTV</sequence>
<gene>
    <name evidence="1" type="ORF">E6H02_11665</name>
</gene>
<dbReference type="Proteomes" id="UP000320393">
    <property type="component" value="Unassembled WGS sequence"/>
</dbReference>
<accession>A0A537LGV4</accession>
<protein>
    <submittedName>
        <fullName evidence="1">DUF815 domain-containing protein</fullName>
    </submittedName>
</protein>
<feature type="non-terminal residue" evidence="1">
    <location>
        <position position="244"/>
    </location>
</feature>
<dbReference type="InterPro" id="IPR008533">
    <property type="entry name" value="DUF815"/>
</dbReference>
<dbReference type="PANTHER" id="PTHR42935:SF1">
    <property type="entry name" value="SLR0930 PROTEIN"/>
    <property type="match status" value="1"/>
</dbReference>
<dbReference type="SUPFAM" id="SSF52540">
    <property type="entry name" value="P-loop containing nucleoside triphosphate hydrolases"/>
    <property type="match status" value="1"/>
</dbReference>
<evidence type="ECO:0000313" key="2">
    <source>
        <dbReference type="Proteomes" id="UP000320393"/>
    </source>
</evidence>